<dbReference type="InterPro" id="IPR019819">
    <property type="entry name" value="Carboxylesterase_B_CS"/>
</dbReference>
<dbReference type="EMBL" id="JAULSY010000002">
    <property type="protein sequence ID" value="KAK0674210.1"/>
    <property type="molecule type" value="Genomic_DNA"/>
</dbReference>
<dbReference type="PANTHER" id="PTHR43142:SF3">
    <property type="entry name" value="PUTATIVE (AFU_ORTHOLOGUE AFUA_3G09070)-RELATED"/>
    <property type="match status" value="1"/>
</dbReference>
<dbReference type="PANTHER" id="PTHR43142">
    <property type="entry name" value="CARBOXYLIC ESTER HYDROLASE"/>
    <property type="match status" value="1"/>
</dbReference>
<dbReference type="SUPFAM" id="SSF53474">
    <property type="entry name" value="alpha/beta-Hydrolases"/>
    <property type="match status" value="1"/>
</dbReference>
<evidence type="ECO:0000259" key="2">
    <source>
        <dbReference type="Pfam" id="PF00135"/>
    </source>
</evidence>
<protein>
    <submittedName>
        <fullName evidence="3">Cholinesterase</fullName>
    </submittedName>
</protein>
<dbReference type="Pfam" id="PF00135">
    <property type="entry name" value="COesterase"/>
    <property type="match status" value="1"/>
</dbReference>
<evidence type="ECO:0000256" key="1">
    <source>
        <dbReference type="SAM" id="SignalP"/>
    </source>
</evidence>
<dbReference type="Gene3D" id="3.40.50.1820">
    <property type="entry name" value="alpha/beta hydrolase"/>
    <property type="match status" value="1"/>
</dbReference>
<keyword evidence="4" id="KW-1185">Reference proteome</keyword>
<accession>A0AA39ZN30</accession>
<name>A0AA39ZN30_9PEZI</name>
<dbReference type="Proteomes" id="UP001174997">
    <property type="component" value="Unassembled WGS sequence"/>
</dbReference>
<feature type="domain" description="Carboxylesterase type B" evidence="2">
    <location>
        <begin position="167"/>
        <end position="616"/>
    </location>
</feature>
<sequence>MVRILGAVAALAGLAAGESLKKLNTGLTILTNNDLQGAESPFADSTVLVTESRVSNSGFEKICSGLGEQPWSEGKKKSEKALLQPLFDYLRYEKRASSSSRFLISGRKTIDVDSDIDSAKSRDEFAGLCTNKAPFSNETFQDTGSKWQVSVDVNNQTLTGFRDRLSFRFLGVRYAPQPQRFTYSTLFQGSGEAASALEYGSQCAQGGNTGTEDCLFLNVWTPYLPNPNSAPSKKQLRPVAFWIHGGAFTGGTANDPTFDGGNMASRGDVVVVAINYRLHTLGFLALNDGKTNGNYGLADQITALDWVRKNIQSLGGDPDRITVFGQSAGAASVRALIASPKALNKFSGAILLSNLGGLNYGTTYSKYYTIPEQVSVVANTILNATNCTNAPSQVDCLRAVPAHTLTSLTSARYLVVDGTYLTSPELSLSPSPKRRPLNILMGITHDDGAPFISFPSPTTTNTTSYLLSQGYSPSLLPPTPHPSTGNFTLDLFNTTTRLATNAVFRCIDQATAHAALQNNVFSSLYYYEFDRTYQMPGWPKLDVCEPPKTKERPLGDTRRPYLKCHSGELYYVFGTLKRQGMEERDEGDGAFERFVLDSFAGFIKRGDPNLERGYLRARGAGWRETLGQVERAGRWEAVGKGQKGLRLRGLDWPTSKDGQFRELEYCESLGLGLDYYL</sequence>
<reference evidence="3" key="1">
    <citation type="submission" date="2023-06" db="EMBL/GenBank/DDBJ databases">
        <title>Genome-scale phylogeny and comparative genomics of the fungal order Sordariales.</title>
        <authorList>
            <consortium name="Lawrence Berkeley National Laboratory"/>
            <person name="Hensen N."/>
            <person name="Bonometti L."/>
            <person name="Westerberg I."/>
            <person name="Brannstrom I.O."/>
            <person name="Guillou S."/>
            <person name="Cros-Aarteil S."/>
            <person name="Calhoun S."/>
            <person name="Haridas S."/>
            <person name="Kuo A."/>
            <person name="Mondo S."/>
            <person name="Pangilinan J."/>
            <person name="Riley R."/>
            <person name="Labutti K."/>
            <person name="Andreopoulos B."/>
            <person name="Lipzen A."/>
            <person name="Chen C."/>
            <person name="Yanf M."/>
            <person name="Daum C."/>
            <person name="Ng V."/>
            <person name="Clum A."/>
            <person name="Steindorff A."/>
            <person name="Ohm R."/>
            <person name="Martin F."/>
            <person name="Silar P."/>
            <person name="Natvig D."/>
            <person name="Lalanne C."/>
            <person name="Gautier V."/>
            <person name="Ament-Velasquez S.L."/>
            <person name="Kruys A."/>
            <person name="Hutchinson M.I."/>
            <person name="Powell A.J."/>
            <person name="Barry K."/>
            <person name="Miller A.N."/>
            <person name="Grigoriev I.V."/>
            <person name="Debuchy R."/>
            <person name="Gladieux P."/>
            <person name="Thoren M.H."/>
            <person name="Johannesson H."/>
        </authorList>
    </citation>
    <scope>NUCLEOTIDE SEQUENCE</scope>
    <source>
        <strain evidence="3">CBS 307.81</strain>
    </source>
</reference>
<gene>
    <name evidence="3" type="ORF">QBC41DRAFT_385114</name>
</gene>
<dbReference type="PROSITE" id="PS00941">
    <property type="entry name" value="CARBOXYLESTERASE_B_2"/>
    <property type="match status" value="1"/>
</dbReference>
<dbReference type="InterPro" id="IPR002018">
    <property type="entry name" value="CarbesteraseB"/>
</dbReference>
<feature type="chain" id="PRO_5041364975" evidence="1">
    <location>
        <begin position="18"/>
        <end position="677"/>
    </location>
</feature>
<evidence type="ECO:0000313" key="3">
    <source>
        <dbReference type="EMBL" id="KAK0674210.1"/>
    </source>
</evidence>
<proteinExistence type="predicted"/>
<feature type="signal peptide" evidence="1">
    <location>
        <begin position="1"/>
        <end position="17"/>
    </location>
</feature>
<evidence type="ECO:0000313" key="4">
    <source>
        <dbReference type="Proteomes" id="UP001174997"/>
    </source>
</evidence>
<dbReference type="AlphaFoldDB" id="A0AA39ZN30"/>
<keyword evidence="1" id="KW-0732">Signal</keyword>
<dbReference type="InterPro" id="IPR029058">
    <property type="entry name" value="AB_hydrolase_fold"/>
</dbReference>
<comment type="caution">
    <text evidence="3">The sequence shown here is derived from an EMBL/GenBank/DDBJ whole genome shotgun (WGS) entry which is preliminary data.</text>
</comment>
<organism evidence="3 4">
    <name type="scientific">Cercophora samala</name>
    <dbReference type="NCBI Taxonomy" id="330535"/>
    <lineage>
        <taxon>Eukaryota</taxon>
        <taxon>Fungi</taxon>
        <taxon>Dikarya</taxon>
        <taxon>Ascomycota</taxon>
        <taxon>Pezizomycotina</taxon>
        <taxon>Sordariomycetes</taxon>
        <taxon>Sordariomycetidae</taxon>
        <taxon>Sordariales</taxon>
        <taxon>Lasiosphaeriaceae</taxon>
        <taxon>Cercophora</taxon>
    </lineage>
</organism>